<dbReference type="Proteomes" id="UP000789405">
    <property type="component" value="Unassembled WGS sequence"/>
</dbReference>
<evidence type="ECO:0000313" key="1">
    <source>
        <dbReference type="EMBL" id="CAG8804023.1"/>
    </source>
</evidence>
<proteinExistence type="predicted"/>
<sequence>IKRTDGVSKGEVIELRKKLRGLIKTQNSKPIKGVMQFVALIDESLKCLERQGFQYIQGQTQGQFHLIDNVKTEAMLVEITDNGQDDIRPNVEKRTNKENFYDLNETARTAIVWKDGTLKVEEETHNEISYWNNQDGEVFDEEDKEDVISLDASEFDFDDEKSLGIGCEKMEWI</sequence>
<organism evidence="1 2">
    <name type="scientific">Dentiscutata erythropus</name>
    <dbReference type="NCBI Taxonomy" id="1348616"/>
    <lineage>
        <taxon>Eukaryota</taxon>
        <taxon>Fungi</taxon>
        <taxon>Fungi incertae sedis</taxon>
        <taxon>Mucoromycota</taxon>
        <taxon>Glomeromycotina</taxon>
        <taxon>Glomeromycetes</taxon>
        <taxon>Diversisporales</taxon>
        <taxon>Gigasporaceae</taxon>
        <taxon>Dentiscutata</taxon>
    </lineage>
</organism>
<keyword evidence="2" id="KW-1185">Reference proteome</keyword>
<name>A0A9N9PAB8_9GLOM</name>
<reference evidence="1" key="1">
    <citation type="submission" date="2021-06" db="EMBL/GenBank/DDBJ databases">
        <authorList>
            <person name="Kallberg Y."/>
            <person name="Tangrot J."/>
            <person name="Rosling A."/>
        </authorList>
    </citation>
    <scope>NUCLEOTIDE SEQUENCE</scope>
    <source>
        <strain evidence="1">MA453B</strain>
    </source>
</reference>
<comment type="caution">
    <text evidence="1">The sequence shown here is derived from an EMBL/GenBank/DDBJ whole genome shotgun (WGS) entry which is preliminary data.</text>
</comment>
<evidence type="ECO:0000313" key="2">
    <source>
        <dbReference type="Proteomes" id="UP000789405"/>
    </source>
</evidence>
<dbReference type="EMBL" id="CAJVPY010038553">
    <property type="protein sequence ID" value="CAG8804023.1"/>
    <property type="molecule type" value="Genomic_DNA"/>
</dbReference>
<dbReference type="OrthoDB" id="2358610at2759"/>
<accession>A0A9N9PAB8</accession>
<protein>
    <submittedName>
        <fullName evidence="1">16895_t:CDS:1</fullName>
    </submittedName>
</protein>
<feature type="non-terminal residue" evidence="1">
    <location>
        <position position="1"/>
    </location>
</feature>
<gene>
    <name evidence="1" type="ORF">DERYTH_LOCUS24011</name>
</gene>
<dbReference type="AlphaFoldDB" id="A0A9N9PAB8"/>